<comment type="subcellular location">
    <subcellularLocation>
        <location evidence="1 8">Cell outer membrane</location>
        <topology evidence="1 8">Multi-pass membrane protein</topology>
    </subcellularLocation>
</comment>
<evidence type="ECO:0000256" key="10">
    <source>
        <dbReference type="SAM" id="SignalP"/>
    </source>
</evidence>
<keyword evidence="13" id="KW-0675">Receptor</keyword>
<evidence type="ECO:0000256" key="3">
    <source>
        <dbReference type="ARBA" id="ARBA00022452"/>
    </source>
</evidence>
<keyword evidence="7 8" id="KW-0998">Cell outer membrane</keyword>
<proteinExistence type="inferred from homology"/>
<evidence type="ECO:0000256" key="6">
    <source>
        <dbReference type="ARBA" id="ARBA00023136"/>
    </source>
</evidence>
<dbReference type="PANTHER" id="PTHR30069">
    <property type="entry name" value="TONB-DEPENDENT OUTER MEMBRANE RECEPTOR"/>
    <property type="match status" value="1"/>
</dbReference>
<evidence type="ECO:0000256" key="2">
    <source>
        <dbReference type="ARBA" id="ARBA00022448"/>
    </source>
</evidence>
<dbReference type="PANTHER" id="PTHR30069:SF29">
    <property type="entry name" value="HEMOGLOBIN AND HEMOGLOBIN-HAPTOGLOBIN-BINDING PROTEIN 1-RELATED"/>
    <property type="match status" value="1"/>
</dbReference>
<keyword evidence="3 8" id="KW-1134">Transmembrane beta strand</keyword>
<dbReference type="Proteomes" id="UP000240621">
    <property type="component" value="Unassembled WGS sequence"/>
</dbReference>
<keyword evidence="6 8" id="KW-0472">Membrane</keyword>
<name>A0A2P8C7E4_9BACT</name>
<dbReference type="EMBL" id="BLAU01000001">
    <property type="protein sequence ID" value="GET22293.1"/>
    <property type="molecule type" value="Genomic_DNA"/>
</dbReference>
<dbReference type="InterPro" id="IPR039426">
    <property type="entry name" value="TonB-dep_rcpt-like"/>
</dbReference>
<evidence type="ECO:0000256" key="9">
    <source>
        <dbReference type="SAM" id="MobiDB-lite"/>
    </source>
</evidence>
<dbReference type="RefSeq" id="WP_106543494.1">
    <property type="nucleotide sequence ID" value="NZ_BLAU01000001.1"/>
</dbReference>
<feature type="domain" description="TonB-dependent receptor plug" evidence="11">
    <location>
        <begin position="222"/>
        <end position="302"/>
    </location>
</feature>
<dbReference type="AlphaFoldDB" id="A0A2P8C7E4"/>
<comment type="caution">
    <text evidence="13">The sequence shown here is derived from an EMBL/GenBank/DDBJ whole genome shotgun (WGS) entry which is preliminary data.</text>
</comment>
<evidence type="ECO:0000313" key="12">
    <source>
        <dbReference type="EMBL" id="GET22293.1"/>
    </source>
</evidence>
<reference evidence="13 14" key="1">
    <citation type="submission" date="2018-03" db="EMBL/GenBank/DDBJ databases">
        <title>Genomic Encyclopedia of Archaeal and Bacterial Type Strains, Phase II (KMG-II): from individual species to whole genera.</title>
        <authorList>
            <person name="Goeker M."/>
        </authorList>
    </citation>
    <scope>NUCLEOTIDE SEQUENCE [LARGE SCALE GENOMIC DNA]</scope>
    <source>
        <strain evidence="13 14">DSM 27267</strain>
    </source>
</reference>
<sequence length="843" mass="93864">MKRKIVVVIFILLAFGTSASAQKYEISAQNRALNQVLIRLRDKYNLHLSFNDNALSQYHVSVSGSFNTPEETISALLKGLPLTWRKRGTVFIILPEEKNPEAPKTFSLSGQMLEAITHEPLAYSNVLINDHGLATDLKGSFHYLSSTDSVFHLRISHLGHYILDTICAPGNNYRFILTPSSIGLKEIVVENKVIEKATQIGNAPGVMRLNHQIVQFLPGNDDNSVFNLLRLQPGVLAAGEQSNGLIIWGSYEGHSEVLFDGFTLWGLKNFNDNISAVNPLVVKDIQVMKGGYDARYGERVGGIVNIAGKNGSTYKPGLNLALNNVTANGMLEVPLSKKSSILLAFRQTYYNLYNPDDVEFTGTTTTTTGGQGPGPGGGQGQNSLSVNVRPDYTFHDANLRFSTRGDNGDLFYISLLGGEDQFKYTLNRTNTQFDISKSTQEDNRQLGGSVYYGKNWNKGNASSLTIEYSNLDNKIRSDYQNRFGPGRGLASWTNSNTDNQVSQFSLKNTNRFAIDKINTLETGFGLIADQVKLVNDTTEINLSSQETNLQRLNFYAQDHIALPGNVQLKAGFRFDLPFDQQKLFIQPRVSASIPVSQSVKFNAAWGVYNQFISKSTVIDAVGNYQYLWFGSDGTDVPVLKATHYVSGWSFHGKNFLASLEGYYKDIDGLTQFRTDTETGVQTHVHGKGRSYGLDLFLKKDFHGHSVWLSYSLGKAEEKFLTADYQRAPQDQRHELKLAGIINLKPFYLSANYVYGSGFPLYTNPTDPNSYTEPDYQRTDVAATYRFSTAKITGEVAFSILNLFDNYNIKYSSFETVPIDDTNTLQINTESVPFSPRLSVRLTL</sequence>
<keyword evidence="4 8" id="KW-0812">Transmembrane</keyword>
<evidence type="ECO:0000256" key="4">
    <source>
        <dbReference type="ARBA" id="ARBA00022692"/>
    </source>
</evidence>
<keyword evidence="2 8" id="KW-0813">Transport</keyword>
<feature type="region of interest" description="Disordered" evidence="9">
    <location>
        <begin position="361"/>
        <end position="384"/>
    </location>
</feature>
<evidence type="ECO:0000259" key="11">
    <source>
        <dbReference type="Pfam" id="PF07715"/>
    </source>
</evidence>
<keyword evidence="5 10" id="KW-0732">Signal</keyword>
<evidence type="ECO:0000256" key="1">
    <source>
        <dbReference type="ARBA" id="ARBA00004571"/>
    </source>
</evidence>
<evidence type="ECO:0000256" key="7">
    <source>
        <dbReference type="ARBA" id="ARBA00023237"/>
    </source>
</evidence>
<dbReference type="InterPro" id="IPR036942">
    <property type="entry name" value="Beta-barrel_TonB_sf"/>
</dbReference>
<evidence type="ECO:0000313" key="14">
    <source>
        <dbReference type="Proteomes" id="UP000240621"/>
    </source>
</evidence>
<dbReference type="SUPFAM" id="SSF56935">
    <property type="entry name" value="Porins"/>
    <property type="match status" value="1"/>
</dbReference>
<dbReference type="GO" id="GO:0009279">
    <property type="term" value="C:cell outer membrane"/>
    <property type="evidence" value="ECO:0007669"/>
    <property type="project" value="UniProtKB-SubCell"/>
</dbReference>
<dbReference type="InterPro" id="IPR012910">
    <property type="entry name" value="Plug_dom"/>
</dbReference>
<dbReference type="PROSITE" id="PS52016">
    <property type="entry name" value="TONB_DEPENDENT_REC_3"/>
    <property type="match status" value="1"/>
</dbReference>
<dbReference type="GO" id="GO:0044718">
    <property type="term" value="P:siderophore transmembrane transport"/>
    <property type="evidence" value="ECO:0007669"/>
    <property type="project" value="TreeGrafter"/>
</dbReference>
<comment type="similarity">
    <text evidence="8">Belongs to the TonB-dependent receptor family.</text>
</comment>
<feature type="chain" id="PRO_5015181737" evidence="10">
    <location>
        <begin position="22"/>
        <end position="843"/>
    </location>
</feature>
<organism evidence="13 14">
    <name type="scientific">Prolixibacter denitrificans</name>
    <dbReference type="NCBI Taxonomy" id="1541063"/>
    <lineage>
        <taxon>Bacteria</taxon>
        <taxon>Pseudomonadati</taxon>
        <taxon>Bacteroidota</taxon>
        <taxon>Bacteroidia</taxon>
        <taxon>Marinilabiliales</taxon>
        <taxon>Prolixibacteraceae</taxon>
        <taxon>Prolixibacter</taxon>
    </lineage>
</organism>
<dbReference type="Proteomes" id="UP000396862">
    <property type="component" value="Unassembled WGS sequence"/>
</dbReference>
<evidence type="ECO:0000256" key="8">
    <source>
        <dbReference type="PROSITE-ProRule" id="PRU01360"/>
    </source>
</evidence>
<protein>
    <submittedName>
        <fullName evidence="13">Outer membrane receptor for ferrienterochelin and colicin</fullName>
    </submittedName>
    <submittedName>
        <fullName evidence="12">TonB-dependent receptor</fullName>
    </submittedName>
</protein>
<gene>
    <name evidence="13" type="ORF">CLV93_11224</name>
    <name evidence="12" type="ORF">JCM18694_25390</name>
</gene>
<evidence type="ECO:0000256" key="5">
    <source>
        <dbReference type="ARBA" id="ARBA00022729"/>
    </source>
</evidence>
<keyword evidence="15" id="KW-1185">Reference proteome</keyword>
<dbReference type="OrthoDB" id="1111684at2"/>
<dbReference type="Gene3D" id="2.40.170.20">
    <property type="entry name" value="TonB-dependent receptor, beta-barrel domain"/>
    <property type="match status" value="1"/>
</dbReference>
<dbReference type="EMBL" id="PYGC01000012">
    <property type="protein sequence ID" value="PSK80889.1"/>
    <property type="molecule type" value="Genomic_DNA"/>
</dbReference>
<feature type="compositionally biased region" description="Gly residues" evidence="9">
    <location>
        <begin position="369"/>
        <end position="380"/>
    </location>
</feature>
<dbReference type="Pfam" id="PF07715">
    <property type="entry name" value="Plug"/>
    <property type="match status" value="1"/>
</dbReference>
<reference evidence="12 15" key="2">
    <citation type="submission" date="2019-10" db="EMBL/GenBank/DDBJ databases">
        <title>Prolixibacter strains distinguished by the presence of nitrate reductase genes were adept at nitrate-dependent anaerobic corrosion of metallic iron and carbon steel.</title>
        <authorList>
            <person name="Iino T."/>
            <person name="Shono N."/>
            <person name="Ito K."/>
            <person name="Nakamura R."/>
            <person name="Sueoka K."/>
            <person name="Harayama S."/>
            <person name="Ohkuma M."/>
        </authorList>
    </citation>
    <scope>NUCLEOTIDE SEQUENCE [LARGE SCALE GENOMIC DNA]</scope>
    <source>
        <strain evidence="12 15">MIC1-1</strain>
    </source>
</reference>
<dbReference type="GO" id="GO:0015344">
    <property type="term" value="F:siderophore uptake transmembrane transporter activity"/>
    <property type="evidence" value="ECO:0007669"/>
    <property type="project" value="TreeGrafter"/>
</dbReference>
<accession>A0A2P8C7E4</accession>
<dbReference type="Gene3D" id="3.55.50.30">
    <property type="match status" value="1"/>
</dbReference>
<evidence type="ECO:0000313" key="13">
    <source>
        <dbReference type="EMBL" id="PSK80889.1"/>
    </source>
</evidence>
<feature type="signal peptide" evidence="10">
    <location>
        <begin position="1"/>
        <end position="21"/>
    </location>
</feature>
<evidence type="ECO:0000313" key="15">
    <source>
        <dbReference type="Proteomes" id="UP000396862"/>
    </source>
</evidence>